<feature type="region of interest" description="Disordered" evidence="3">
    <location>
        <begin position="388"/>
        <end position="437"/>
    </location>
</feature>
<dbReference type="Pfam" id="PF13855">
    <property type="entry name" value="LRR_8"/>
    <property type="match status" value="1"/>
</dbReference>
<comment type="caution">
    <text evidence="4">The sequence shown here is derived from an EMBL/GenBank/DDBJ whole genome shotgun (WGS) entry which is preliminary data.</text>
</comment>
<dbReference type="SMART" id="SM00365">
    <property type="entry name" value="LRR_SD22"/>
    <property type="match status" value="4"/>
</dbReference>
<dbReference type="AlphaFoldDB" id="A0AA89C846"/>
<feature type="compositionally biased region" description="Polar residues" evidence="3">
    <location>
        <begin position="810"/>
        <end position="822"/>
    </location>
</feature>
<dbReference type="InterPro" id="IPR032675">
    <property type="entry name" value="LRR_dom_sf"/>
</dbReference>
<dbReference type="Gene3D" id="3.80.10.10">
    <property type="entry name" value="Ribonuclease Inhibitor"/>
    <property type="match status" value="1"/>
</dbReference>
<dbReference type="Gene3D" id="3.30.1520.10">
    <property type="entry name" value="Phox-like domain"/>
    <property type="match status" value="1"/>
</dbReference>
<keyword evidence="5" id="KW-1185">Reference proteome</keyword>
<dbReference type="SUPFAM" id="SSF64268">
    <property type="entry name" value="PX domain"/>
    <property type="match status" value="1"/>
</dbReference>
<accession>A0AA89C846</accession>
<dbReference type="PANTHER" id="PTHR15454">
    <property type="entry name" value="NISCHARIN RELATED"/>
    <property type="match status" value="1"/>
</dbReference>
<sequence>MRTREIKFKRRSLPRNAGELTANSAVTNVLIQNNANTSGVCSQNRQSLLPPKKLFGNQSEAFIRKRQNDLEVYLQTVLYFVAHKMPPSLAAFLSFDRYEIHGITQCMAEELYNKGDQWLQTRDKYIVTPLQLYSLTERLKLPEPTCDSGDVKKDLGHILDFITRVKGLKVKGSKTPVGTSNIDLTQLKFDISLFKSLNCLELEYCLAANVLGIESAKESLERVALNYGSDQLGYEILLHDIPQWKAENGTLLVSYWENLVEVDLSHNTIREIDDSVQLMPRVEVLDLSHNLLQSIQHLNWLSQLTHLDLSHNTLSNLDALHTKLGNLKILNLAGNKLDSLKGLAKLFSLENLDVRDNRISQIPEVSLDGQKPTQKELDTVAVLQAIQKSKEKAKKPMQRKSENTAERKDSKSSEGDEPFVSRPQSQRQRFRTVLQDSQTNTSSVSVCSLPDQQDKEFMTWLHTRLFGAVTDGMDVQENVVNVLWCTALQFSQPDTVVPCCVVLTERRVFVLRLRKGDSGYKDVPCLETFYILPLSNVQEIIIGPCYSYIRLEESFVGASGTFVLMKYDSDVGKAFSDSLKSVYEGGDMGPSPILNCSENSDLGKHIFAGEDEEGLCTGRIAFSVIVKIAGVDQQSLLILSENKVYLVHTDCLFWPRPAFLSQLEDIQRPNFSYLQQHSLMTKISDIKMNITLKASSRSKKVSSIESSGPAVTYEQFGLSMVFHELIGPVGFHVWFLSVKSRDTFLDRLTTLRSEIAHRMSPTIREEPEGGNESADSSDSSDGSNDGNDELTESQTVAADADAETERKTVESSNENTENAIKR</sequence>
<keyword evidence="2" id="KW-0677">Repeat</keyword>
<dbReference type="GO" id="GO:0035091">
    <property type="term" value="F:phosphatidylinositol binding"/>
    <property type="evidence" value="ECO:0007669"/>
    <property type="project" value="InterPro"/>
</dbReference>
<dbReference type="PRINTS" id="PR00019">
    <property type="entry name" value="LEURICHRPT"/>
</dbReference>
<dbReference type="Proteomes" id="UP001186944">
    <property type="component" value="Unassembled WGS sequence"/>
</dbReference>
<gene>
    <name evidence="4" type="ORF">FSP39_018938</name>
</gene>
<dbReference type="SUPFAM" id="SSF52075">
    <property type="entry name" value="Outer arm dynein light chain 1"/>
    <property type="match status" value="1"/>
</dbReference>
<dbReference type="InterPro" id="IPR001611">
    <property type="entry name" value="Leu-rich_rpt"/>
</dbReference>
<proteinExistence type="predicted"/>
<dbReference type="InterPro" id="IPR036871">
    <property type="entry name" value="PX_dom_sf"/>
</dbReference>
<evidence type="ECO:0000256" key="3">
    <source>
        <dbReference type="SAM" id="MobiDB-lite"/>
    </source>
</evidence>
<evidence type="ECO:0008006" key="6">
    <source>
        <dbReference type="Google" id="ProtNLM"/>
    </source>
</evidence>
<name>A0AA89C846_PINIB</name>
<evidence type="ECO:0000256" key="2">
    <source>
        <dbReference type="ARBA" id="ARBA00022737"/>
    </source>
</evidence>
<dbReference type="PROSITE" id="PS51450">
    <property type="entry name" value="LRR"/>
    <property type="match status" value="5"/>
</dbReference>
<evidence type="ECO:0000313" key="5">
    <source>
        <dbReference type="Proteomes" id="UP001186944"/>
    </source>
</evidence>
<dbReference type="PANTHER" id="PTHR15454:SF35">
    <property type="entry name" value="NISCHARIN"/>
    <property type="match status" value="1"/>
</dbReference>
<protein>
    <recommendedName>
        <fullName evidence="6">Nischarin</fullName>
    </recommendedName>
</protein>
<keyword evidence="1" id="KW-0433">Leucine-rich repeat</keyword>
<dbReference type="EMBL" id="VSWD01000005">
    <property type="protein sequence ID" value="KAK3103398.1"/>
    <property type="molecule type" value="Genomic_DNA"/>
</dbReference>
<dbReference type="SMART" id="SM00369">
    <property type="entry name" value="LRR_TYP"/>
    <property type="match status" value="5"/>
</dbReference>
<feature type="region of interest" description="Disordered" evidence="3">
    <location>
        <begin position="758"/>
        <end position="822"/>
    </location>
</feature>
<evidence type="ECO:0000256" key="1">
    <source>
        <dbReference type="ARBA" id="ARBA00022614"/>
    </source>
</evidence>
<feature type="compositionally biased region" description="Basic and acidic residues" evidence="3">
    <location>
        <begin position="399"/>
        <end position="414"/>
    </location>
</feature>
<dbReference type="InterPro" id="IPR003591">
    <property type="entry name" value="Leu-rich_rpt_typical-subtyp"/>
</dbReference>
<organism evidence="4 5">
    <name type="scientific">Pinctada imbricata</name>
    <name type="common">Atlantic pearl-oyster</name>
    <name type="synonym">Pinctada martensii</name>
    <dbReference type="NCBI Taxonomy" id="66713"/>
    <lineage>
        <taxon>Eukaryota</taxon>
        <taxon>Metazoa</taxon>
        <taxon>Spiralia</taxon>
        <taxon>Lophotrochozoa</taxon>
        <taxon>Mollusca</taxon>
        <taxon>Bivalvia</taxon>
        <taxon>Autobranchia</taxon>
        <taxon>Pteriomorphia</taxon>
        <taxon>Pterioida</taxon>
        <taxon>Pterioidea</taxon>
        <taxon>Pteriidae</taxon>
        <taxon>Pinctada</taxon>
    </lineage>
</organism>
<feature type="compositionally biased region" description="Low complexity" evidence="3">
    <location>
        <begin position="770"/>
        <end position="785"/>
    </location>
</feature>
<dbReference type="GO" id="GO:0005737">
    <property type="term" value="C:cytoplasm"/>
    <property type="evidence" value="ECO:0007669"/>
    <property type="project" value="TreeGrafter"/>
</dbReference>
<reference evidence="4" key="1">
    <citation type="submission" date="2019-08" db="EMBL/GenBank/DDBJ databases">
        <title>The improved chromosome-level genome for the pearl oyster Pinctada fucata martensii using PacBio sequencing and Hi-C.</title>
        <authorList>
            <person name="Zheng Z."/>
        </authorList>
    </citation>
    <scope>NUCLEOTIDE SEQUENCE</scope>
    <source>
        <strain evidence="4">ZZ-2019</strain>
        <tissue evidence="4">Adductor muscle</tissue>
    </source>
</reference>
<evidence type="ECO:0000313" key="4">
    <source>
        <dbReference type="EMBL" id="KAK3103398.1"/>
    </source>
</evidence>